<dbReference type="RefSeq" id="WP_263334559.1">
    <property type="nucleotide sequence ID" value="NZ_JAOVQO010000005.1"/>
</dbReference>
<reference evidence="1 2" key="1">
    <citation type="submission" date="2022-10" db="EMBL/GenBank/DDBJ databases">
        <title>Defluviimonas sp. nov., isolated from ocean surface sediments.</title>
        <authorList>
            <person name="He W."/>
            <person name="Wang L."/>
            <person name="Zhang D.-F."/>
        </authorList>
    </citation>
    <scope>NUCLEOTIDE SEQUENCE [LARGE SCALE GENOMIC DNA]</scope>
    <source>
        <strain evidence="1 2">WL0024</strain>
    </source>
</reference>
<sequence length="123" mass="12917">MAETDRTDERLEAFFEAARREPPVPTEALLARIHADARQVQDVARPVAAQVPRVPLRARLAQALGGWQGLGGLVTATAAGLWIGYAGIADPASYGGDILGLEPIASVELMPGTEDFAALVVGE</sequence>
<name>A0ABT2X1F1_9RHOB</name>
<evidence type="ECO:0008006" key="3">
    <source>
        <dbReference type="Google" id="ProtNLM"/>
    </source>
</evidence>
<comment type="caution">
    <text evidence="1">The sequence shown here is derived from an EMBL/GenBank/DDBJ whole genome shotgun (WGS) entry which is preliminary data.</text>
</comment>
<evidence type="ECO:0000313" key="1">
    <source>
        <dbReference type="EMBL" id="MCU9847770.1"/>
    </source>
</evidence>
<accession>A0ABT2X1F1</accession>
<dbReference type="EMBL" id="JAOVQO010000005">
    <property type="protein sequence ID" value="MCU9847770.1"/>
    <property type="molecule type" value="Genomic_DNA"/>
</dbReference>
<protein>
    <recommendedName>
        <fullName evidence="3">Dihydroorotate dehydrogenase</fullName>
    </recommendedName>
</protein>
<gene>
    <name evidence="1" type="ORF">OEZ60_07090</name>
</gene>
<keyword evidence="2" id="KW-1185">Reference proteome</keyword>
<proteinExistence type="predicted"/>
<evidence type="ECO:0000313" key="2">
    <source>
        <dbReference type="Proteomes" id="UP001209535"/>
    </source>
</evidence>
<organism evidence="1 2">
    <name type="scientific">Albidovulum salinarum</name>
    <dbReference type="NCBI Taxonomy" id="2984153"/>
    <lineage>
        <taxon>Bacteria</taxon>
        <taxon>Pseudomonadati</taxon>
        <taxon>Pseudomonadota</taxon>
        <taxon>Alphaproteobacteria</taxon>
        <taxon>Rhodobacterales</taxon>
        <taxon>Paracoccaceae</taxon>
        <taxon>Albidovulum</taxon>
    </lineage>
</organism>
<dbReference type="Proteomes" id="UP001209535">
    <property type="component" value="Unassembled WGS sequence"/>
</dbReference>